<comment type="caution">
    <text evidence="1">The sequence shown here is derived from an EMBL/GenBank/DDBJ whole genome shotgun (WGS) entry which is preliminary data.</text>
</comment>
<gene>
    <name evidence="1" type="ORF">S01H1_35417</name>
</gene>
<reference evidence="1" key="1">
    <citation type="journal article" date="2014" name="Front. Microbiol.">
        <title>High frequency of phylogenetically diverse reductive dehalogenase-homologous genes in deep subseafloor sedimentary metagenomes.</title>
        <authorList>
            <person name="Kawai M."/>
            <person name="Futagami T."/>
            <person name="Toyoda A."/>
            <person name="Takaki Y."/>
            <person name="Nishi S."/>
            <person name="Hori S."/>
            <person name="Arai W."/>
            <person name="Tsubouchi T."/>
            <person name="Morono Y."/>
            <person name="Uchiyama I."/>
            <person name="Ito T."/>
            <person name="Fujiyama A."/>
            <person name="Inagaki F."/>
            <person name="Takami H."/>
        </authorList>
    </citation>
    <scope>NUCLEOTIDE SEQUENCE</scope>
    <source>
        <strain evidence="1">Expedition CK06-06</strain>
    </source>
</reference>
<protein>
    <submittedName>
        <fullName evidence="1">Uncharacterized protein</fullName>
    </submittedName>
</protein>
<name>X0VK11_9ZZZZ</name>
<accession>X0VK11</accession>
<dbReference type="AlphaFoldDB" id="X0VK11"/>
<proteinExistence type="predicted"/>
<evidence type="ECO:0000313" key="1">
    <source>
        <dbReference type="EMBL" id="GAG11527.1"/>
    </source>
</evidence>
<organism evidence="1">
    <name type="scientific">marine sediment metagenome</name>
    <dbReference type="NCBI Taxonomy" id="412755"/>
    <lineage>
        <taxon>unclassified sequences</taxon>
        <taxon>metagenomes</taxon>
        <taxon>ecological metagenomes</taxon>
    </lineage>
</organism>
<sequence length="64" mass="7086">MIDEASDGLSFCLSDQVAHHEEWDASVGWRVRVGENELAIDVNALELLSPLPLAQNDPDPNRTK</sequence>
<dbReference type="EMBL" id="BARS01022133">
    <property type="protein sequence ID" value="GAG11527.1"/>
    <property type="molecule type" value="Genomic_DNA"/>
</dbReference>